<reference evidence="2" key="1">
    <citation type="submission" date="2020-05" db="EMBL/GenBank/DDBJ databases">
        <authorList>
            <person name="Chiriac C."/>
            <person name="Salcher M."/>
            <person name="Ghai R."/>
            <person name="Kavagutti S V."/>
        </authorList>
    </citation>
    <scope>NUCLEOTIDE SEQUENCE</scope>
</reference>
<protein>
    <submittedName>
        <fullName evidence="2">Unannotated protein</fullName>
    </submittedName>
</protein>
<organism evidence="2">
    <name type="scientific">freshwater metagenome</name>
    <dbReference type="NCBI Taxonomy" id="449393"/>
    <lineage>
        <taxon>unclassified sequences</taxon>
        <taxon>metagenomes</taxon>
        <taxon>ecological metagenomes</taxon>
    </lineage>
</organism>
<dbReference type="Pfam" id="PF05258">
    <property type="entry name" value="DciA"/>
    <property type="match status" value="1"/>
</dbReference>
<proteinExistence type="predicted"/>
<evidence type="ECO:0000313" key="2">
    <source>
        <dbReference type="EMBL" id="CAB4961886.1"/>
    </source>
</evidence>
<name>A0A6J7L134_9ZZZZ</name>
<sequence length="151" mass="16611">MARDLARELYRAYRTQARRHRAGDVINESREKTGDPHSFADSLQELVANRDWRQGIAEGTLFSDWKIIVGDEIATHTTPITLVDGRLTIRTSSTAWATQLSLISGDLLKTIASSAPGALVEEIAIFGPHAPSWKKGLRSIRGAKGPRDTFG</sequence>
<dbReference type="InterPro" id="IPR007922">
    <property type="entry name" value="DciA-like"/>
</dbReference>
<dbReference type="EMBL" id="CAEZYL010000055">
    <property type="protein sequence ID" value="CAB4725745.1"/>
    <property type="molecule type" value="Genomic_DNA"/>
</dbReference>
<evidence type="ECO:0000313" key="1">
    <source>
        <dbReference type="EMBL" id="CAB4725745.1"/>
    </source>
</evidence>
<accession>A0A6J7L134</accession>
<dbReference type="EMBL" id="CAFBNS010000091">
    <property type="protein sequence ID" value="CAB4961886.1"/>
    <property type="molecule type" value="Genomic_DNA"/>
</dbReference>
<dbReference type="PANTHER" id="PTHR36456">
    <property type="entry name" value="UPF0232 PROTEIN SCO3875"/>
    <property type="match status" value="1"/>
</dbReference>
<dbReference type="PANTHER" id="PTHR36456:SF1">
    <property type="entry name" value="UPF0232 PROTEIN SCO3875"/>
    <property type="match status" value="1"/>
</dbReference>
<dbReference type="AlphaFoldDB" id="A0A6J7L134"/>
<gene>
    <name evidence="1" type="ORF">UFOPK2689_00885</name>
    <name evidence="2" type="ORF">UFOPK3874_00579</name>
</gene>